<evidence type="ECO:0000256" key="1">
    <source>
        <dbReference type="ARBA" id="ARBA00004474"/>
    </source>
</evidence>
<evidence type="ECO:0000256" key="2">
    <source>
        <dbReference type="ARBA" id="ARBA00005251"/>
    </source>
</evidence>
<feature type="compositionally biased region" description="Pro residues" evidence="5">
    <location>
        <begin position="101"/>
        <end position="111"/>
    </location>
</feature>
<dbReference type="GO" id="GO:0003735">
    <property type="term" value="F:structural constituent of ribosome"/>
    <property type="evidence" value="ECO:0007669"/>
    <property type="project" value="InterPro"/>
</dbReference>
<reference evidence="6" key="1">
    <citation type="submission" date="2023-01" db="EMBL/GenBank/DDBJ databases">
        <title>Metagenome sequencing of chrysophaentin producing Chrysophaeum taylorii.</title>
        <authorList>
            <person name="Davison J."/>
            <person name="Bewley C."/>
        </authorList>
    </citation>
    <scope>NUCLEOTIDE SEQUENCE</scope>
    <source>
        <strain evidence="6">NIES-1699</strain>
    </source>
</reference>
<dbReference type="InterPro" id="IPR000754">
    <property type="entry name" value="Ribosomal_uS9"/>
</dbReference>
<dbReference type="InterPro" id="IPR014721">
    <property type="entry name" value="Ribsml_uS5_D2-typ_fold_subgr"/>
</dbReference>
<feature type="compositionally biased region" description="Basic and acidic residues" evidence="5">
    <location>
        <begin position="153"/>
        <end position="162"/>
    </location>
</feature>
<dbReference type="AlphaFoldDB" id="A0AAD7UI04"/>
<dbReference type="GO" id="GO:0003723">
    <property type="term" value="F:RNA binding"/>
    <property type="evidence" value="ECO:0007669"/>
    <property type="project" value="TreeGrafter"/>
</dbReference>
<name>A0AAD7UI04_9STRA</name>
<proteinExistence type="inferred from homology"/>
<keyword evidence="4" id="KW-0687">Ribonucleoprotein</keyword>
<dbReference type="Proteomes" id="UP001230188">
    <property type="component" value="Unassembled WGS sequence"/>
</dbReference>
<evidence type="ECO:0000313" key="6">
    <source>
        <dbReference type="EMBL" id="KAJ8604956.1"/>
    </source>
</evidence>
<accession>A0AAD7UI04</accession>
<keyword evidence="3" id="KW-0689">Ribosomal protein</keyword>
<dbReference type="Pfam" id="PF00380">
    <property type="entry name" value="Ribosomal_S9"/>
    <property type="match status" value="2"/>
</dbReference>
<dbReference type="SUPFAM" id="SSF54211">
    <property type="entry name" value="Ribosomal protein S5 domain 2-like"/>
    <property type="match status" value="1"/>
</dbReference>
<dbReference type="GO" id="GO:0009536">
    <property type="term" value="C:plastid"/>
    <property type="evidence" value="ECO:0007669"/>
    <property type="project" value="UniProtKB-SubCell"/>
</dbReference>
<comment type="subcellular location">
    <subcellularLocation>
        <location evidence="1">Plastid</location>
    </subcellularLocation>
</comment>
<dbReference type="GO" id="GO:0006412">
    <property type="term" value="P:translation"/>
    <property type="evidence" value="ECO:0007669"/>
    <property type="project" value="InterPro"/>
</dbReference>
<evidence type="ECO:0000313" key="7">
    <source>
        <dbReference type="Proteomes" id="UP001230188"/>
    </source>
</evidence>
<dbReference type="PANTHER" id="PTHR21569">
    <property type="entry name" value="RIBOSOMAL PROTEIN S9"/>
    <property type="match status" value="1"/>
</dbReference>
<dbReference type="Gene3D" id="3.30.230.10">
    <property type="match status" value="2"/>
</dbReference>
<keyword evidence="7" id="KW-1185">Reference proteome</keyword>
<dbReference type="PANTHER" id="PTHR21569:SF1">
    <property type="entry name" value="SMALL RIBOSOMAL SUBUNIT PROTEIN US9M"/>
    <property type="match status" value="1"/>
</dbReference>
<dbReference type="InterPro" id="IPR020568">
    <property type="entry name" value="Ribosomal_Su5_D2-typ_SF"/>
</dbReference>
<organism evidence="6 7">
    <name type="scientific">Chrysophaeum taylorii</name>
    <dbReference type="NCBI Taxonomy" id="2483200"/>
    <lineage>
        <taxon>Eukaryota</taxon>
        <taxon>Sar</taxon>
        <taxon>Stramenopiles</taxon>
        <taxon>Ochrophyta</taxon>
        <taxon>Pelagophyceae</taxon>
        <taxon>Pelagomonadales</taxon>
        <taxon>Pelagomonadaceae</taxon>
        <taxon>Chrysophaeum</taxon>
    </lineage>
</organism>
<protein>
    <recommendedName>
        <fullName evidence="8">30S ribosomal protein S9, chloroplastic</fullName>
    </recommendedName>
</protein>
<dbReference type="EMBL" id="JAQMWT010000319">
    <property type="protein sequence ID" value="KAJ8604956.1"/>
    <property type="molecule type" value="Genomic_DNA"/>
</dbReference>
<sequence length="162" mass="18065">MLRRLRVLGLARPSSALSSSMVPSVVRTEEVDEKRDDDANAPIVRVRTVDELGRAYGTGRRKTASARVWVFEGTGKITVNTKSLVDYFPGTHTATTSSPPSSSPTRPPSGRRPPRIARALQGFNPDLRPPLKKAGFLTRDRRRVERKKPGLVKPEKPQWVKR</sequence>
<feature type="region of interest" description="Disordered" evidence="5">
    <location>
        <begin position="88"/>
        <end position="162"/>
    </location>
</feature>
<evidence type="ECO:0008006" key="8">
    <source>
        <dbReference type="Google" id="ProtNLM"/>
    </source>
</evidence>
<evidence type="ECO:0000256" key="3">
    <source>
        <dbReference type="ARBA" id="ARBA00022980"/>
    </source>
</evidence>
<comment type="similarity">
    <text evidence="2">Belongs to the universal ribosomal protein uS9 family.</text>
</comment>
<evidence type="ECO:0000256" key="5">
    <source>
        <dbReference type="SAM" id="MobiDB-lite"/>
    </source>
</evidence>
<dbReference type="GO" id="GO:0022627">
    <property type="term" value="C:cytosolic small ribosomal subunit"/>
    <property type="evidence" value="ECO:0007669"/>
    <property type="project" value="TreeGrafter"/>
</dbReference>
<gene>
    <name evidence="6" type="ORF">CTAYLR_006878</name>
</gene>
<evidence type="ECO:0000256" key="4">
    <source>
        <dbReference type="ARBA" id="ARBA00023274"/>
    </source>
</evidence>
<comment type="caution">
    <text evidence="6">The sequence shown here is derived from an EMBL/GenBank/DDBJ whole genome shotgun (WGS) entry which is preliminary data.</text>
</comment>